<proteinExistence type="predicted"/>
<accession>A0A543BQU0</accession>
<protein>
    <submittedName>
        <fullName evidence="1">Uncharacterized protein</fullName>
    </submittedName>
</protein>
<name>A0A543BQU0_9MICO</name>
<dbReference type="EMBL" id="VFOX01000001">
    <property type="protein sequence ID" value="TQL87196.1"/>
    <property type="molecule type" value="Genomic_DNA"/>
</dbReference>
<organism evidence="1 2">
    <name type="scientific">Microbacterium saperdae</name>
    <dbReference type="NCBI Taxonomy" id="69368"/>
    <lineage>
        <taxon>Bacteria</taxon>
        <taxon>Bacillati</taxon>
        <taxon>Actinomycetota</taxon>
        <taxon>Actinomycetes</taxon>
        <taxon>Micrococcales</taxon>
        <taxon>Microbacteriaceae</taxon>
        <taxon>Microbacterium</taxon>
    </lineage>
</organism>
<evidence type="ECO:0000313" key="2">
    <source>
        <dbReference type="Proteomes" id="UP000317209"/>
    </source>
</evidence>
<gene>
    <name evidence="1" type="ORF">FB560_2863</name>
</gene>
<keyword evidence="2" id="KW-1185">Reference proteome</keyword>
<reference evidence="1 2" key="1">
    <citation type="submission" date="2019-06" db="EMBL/GenBank/DDBJ databases">
        <title>Sequencing the genomes of 1000 actinobacteria strains.</title>
        <authorList>
            <person name="Klenk H.-P."/>
        </authorList>
    </citation>
    <scope>NUCLEOTIDE SEQUENCE [LARGE SCALE GENOMIC DNA]</scope>
    <source>
        <strain evidence="1 2">DSM 20169</strain>
    </source>
</reference>
<comment type="caution">
    <text evidence="1">The sequence shown here is derived from an EMBL/GenBank/DDBJ whole genome shotgun (WGS) entry which is preliminary data.</text>
</comment>
<sequence length="102" mass="11323">MITLPSEEHWIDRDVVTIPEPVWRNSDGDEYIDDRAADPDDVQVGHRDIIVVTGTLQGSYPELGDIEPDEEGTLSTRANRTFVEPLTYSRPPQSQADTAGGE</sequence>
<dbReference type="Proteomes" id="UP000317209">
    <property type="component" value="Unassembled WGS sequence"/>
</dbReference>
<dbReference type="AlphaFoldDB" id="A0A543BQU0"/>
<dbReference type="RefSeq" id="WP_141872974.1">
    <property type="nucleotide sequence ID" value="NZ_VFOX01000001.1"/>
</dbReference>
<evidence type="ECO:0000313" key="1">
    <source>
        <dbReference type="EMBL" id="TQL87196.1"/>
    </source>
</evidence>